<name>A0A369XNL8_9PROT</name>
<gene>
    <name evidence="1" type="ORF">DVS81_03755</name>
</gene>
<evidence type="ECO:0000313" key="1">
    <source>
        <dbReference type="EMBL" id="RDE51751.1"/>
    </source>
</evidence>
<evidence type="ECO:0000313" key="2">
    <source>
        <dbReference type="Proteomes" id="UP000253831"/>
    </source>
</evidence>
<sequence length="317" mass="35526">MNVLLTFDVEVWCNGWARLDENFPSAYERYVYGRSTRGDYALPKTLEILNTYGLRGVFFVEPLFAARFGAGYLKTIVELIRDAGQDVQLHLHPEWTDEISPALIPDSKDKRQHLSYYTLAEQTALIAGGKRMLLQAGARSVTAFRAGNFACNRDTFRALQANDILIDSSLNAFYDVSGSDLREGAWRSKPTVIEGVHSFPVTLFADGLGKHRPVQVAGCGFGELRDALNSAAVAGHQEFVIVSHNFELLKPNSSQPDPIVVKRFENLCQFLDKHRDQLPTAVYSECSVRDHSTVRALPRSGLGATFARHIEQLYRRF</sequence>
<proteinExistence type="predicted"/>
<accession>A0A369XNL8</accession>
<dbReference type="GO" id="GO:0005975">
    <property type="term" value="P:carbohydrate metabolic process"/>
    <property type="evidence" value="ECO:0007669"/>
    <property type="project" value="InterPro"/>
</dbReference>
<organism evidence="1 2">
    <name type="scientific">Candidatus Accumulibacter meliphilus</name>
    <dbReference type="NCBI Taxonomy" id="2211374"/>
    <lineage>
        <taxon>Bacteria</taxon>
        <taxon>Pseudomonadati</taxon>
        <taxon>Pseudomonadota</taxon>
        <taxon>Betaproteobacteria</taxon>
        <taxon>Candidatus Accumulibacter</taxon>
    </lineage>
</organism>
<dbReference type="InterPro" id="IPR011330">
    <property type="entry name" value="Glyco_hydro/deAcase_b/a-brl"/>
</dbReference>
<dbReference type="AlphaFoldDB" id="A0A369XNL8"/>
<dbReference type="Proteomes" id="UP000253831">
    <property type="component" value="Unassembled WGS sequence"/>
</dbReference>
<comment type="caution">
    <text evidence="1">The sequence shown here is derived from an EMBL/GenBank/DDBJ whole genome shotgun (WGS) entry which is preliminary data.</text>
</comment>
<dbReference type="EMBL" id="QPGA01000004">
    <property type="protein sequence ID" value="RDE51751.1"/>
    <property type="molecule type" value="Genomic_DNA"/>
</dbReference>
<protein>
    <submittedName>
        <fullName evidence="1">Polysaccharide deacetylase</fullName>
    </submittedName>
</protein>
<dbReference type="Gene3D" id="3.20.20.370">
    <property type="entry name" value="Glycoside hydrolase/deacetylase"/>
    <property type="match status" value="1"/>
</dbReference>
<dbReference type="CDD" id="cd10933">
    <property type="entry name" value="CE4_u9"/>
    <property type="match status" value="1"/>
</dbReference>
<dbReference type="SUPFAM" id="SSF88713">
    <property type="entry name" value="Glycoside hydrolase/deacetylase"/>
    <property type="match status" value="1"/>
</dbReference>
<reference evidence="1 2" key="1">
    <citation type="submission" date="2018-05" db="EMBL/GenBank/DDBJ databases">
        <title>Integrated omic analyses show evidence that a Ca. Accumulibacter phosphatis strain performs denitrification under micro-aerobic conditions.</title>
        <authorList>
            <person name="Camejo P.Y."/>
            <person name="Katherine M.D."/>
            <person name="Daniel N.R."/>
        </authorList>
    </citation>
    <scope>NUCLEOTIDE SEQUENCE [LARGE SCALE GENOMIC DNA]</scope>
    <source>
        <strain evidence="1">UW-LDO-IC</strain>
    </source>
</reference>